<dbReference type="EMBL" id="FOZZ01000001">
    <property type="protein sequence ID" value="SFS31997.1"/>
    <property type="molecule type" value="Genomic_DNA"/>
</dbReference>
<dbReference type="PANTHER" id="PTHR43445">
    <property type="entry name" value="UDP-N-ACETYLMURAMATE--L-ALANINE LIGASE-RELATED"/>
    <property type="match status" value="1"/>
</dbReference>
<dbReference type="InterPro" id="IPR013221">
    <property type="entry name" value="Mur_ligase_cen"/>
</dbReference>
<proteinExistence type="predicted"/>
<dbReference type="AlphaFoldDB" id="A0A1I6NVL8"/>
<dbReference type="GO" id="GO:0005524">
    <property type="term" value="F:ATP binding"/>
    <property type="evidence" value="ECO:0007669"/>
    <property type="project" value="InterPro"/>
</dbReference>
<organism evidence="3 4">
    <name type="scientific">Sphingobacterium wenxiniae</name>
    <dbReference type="NCBI Taxonomy" id="683125"/>
    <lineage>
        <taxon>Bacteria</taxon>
        <taxon>Pseudomonadati</taxon>
        <taxon>Bacteroidota</taxon>
        <taxon>Sphingobacteriia</taxon>
        <taxon>Sphingobacteriales</taxon>
        <taxon>Sphingobacteriaceae</taxon>
        <taxon>Sphingobacterium</taxon>
    </lineage>
</organism>
<feature type="domain" description="Mur ligase N-terminal catalytic" evidence="1">
    <location>
        <begin position="2"/>
        <end position="97"/>
    </location>
</feature>
<dbReference type="InterPro" id="IPR036615">
    <property type="entry name" value="Mur_ligase_C_dom_sf"/>
</dbReference>
<evidence type="ECO:0000259" key="2">
    <source>
        <dbReference type="Pfam" id="PF08245"/>
    </source>
</evidence>
<name>A0A1I6NVL8_9SPHI</name>
<reference evidence="3 4" key="1">
    <citation type="submission" date="2016-10" db="EMBL/GenBank/DDBJ databases">
        <authorList>
            <person name="de Groot N.N."/>
        </authorList>
    </citation>
    <scope>NUCLEOTIDE SEQUENCE [LARGE SCALE GENOMIC DNA]</scope>
    <source>
        <strain evidence="3 4">DSM 22789</strain>
    </source>
</reference>
<protein>
    <submittedName>
        <fullName evidence="3">UDP-N-acetylmuramate: L-alanyl-gamma-D-glutamyl-meso-diaminopimelate ligase</fullName>
    </submittedName>
</protein>
<accession>A0A1I6NVL8</accession>
<dbReference type="Pfam" id="PF08245">
    <property type="entry name" value="Mur_ligase_M"/>
    <property type="match status" value="1"/>
</dbReference>
<dbReference type="SUPFAM" id="SSF51984">
    <property type="entry name" value="MurCD N-terminal domain"/>
    <property type="match status" value="1"/>
</dbReference>
<dbReference type="Pfam" id="PF01225">
    <property type="entry name" value="Mur_ligase"/>
    <property type="match status" value="1"/>
</dbReference>
<evidence type="ECO:0000259" key="1">
    <source>
        <dbReference type="Pfam" id="PF01225"/>
    </source>
</evidence>
<dbReference type="RefSeq" id="WP_093363232.1">
    <property type="nucleotide sequence ID" value="NZ_FOZZ01000001.1"/>
</dbReference>
<evidence type="ECO:0000313" key="3">
    <source>
        <dbReference type="EMBL" id="SFS31997.1"/>
    </source>
</evidence>
<gene>
    <name evidence="3" type="ORF">SAMN05660206_101129</name>
</gene>
<dbReference type="Gene3D" id="3.40.1190.10">
    <property type="entry name" value="Mur-like, catalytic domain"/>
    <property type="match status" value="1"/>
</dbReference>
<sequence length="456" mass="52090">MRIHFIAIGGAVMHNLAISLAEQGHQVSGSDDQIVEPSKSKLAKAGLLPEKLGWFPDKITEDIDAVILGMHADADNTELLKAQEMNLKIYSFPEFIYEQSIDKTRVVIAGTYGKTTIMSMVMHVLKKLNREFDYLVGAQLEGFDSLVKLTPHNRFILIEGDEYYASPIDHRSKFHLYNPNIALISGIEWKENQHNITKEAYLEQFEKFIKTISDKGTLIYNKDNETLKAVVERTSDCKINRHGYKLPEYSINKGVTYLHSGEDRIPLQVFGKLNLSNIAGAYTVCEWLGVKRADFYEAIRDFKSSIRYLEFVASDNESVVYQDFAYSAYKLRTSIYAIKEQFPGQALMTVVELNPYDVMDSNFLSSYEQSMEASDYAVVLVNQDSIKDNSVSLKHIEEQVKEVFKHPNCVLITEIVQLEQYLLKFKSLGFNLLFMISPNHNSINIHDLADKFLRNN</sequence>
<dbReference type="Proteomes" id="UP000198785">
    <property type="component" value="Unassembled WGS sequence"/>
</dbReference>
<dbReference type="STRING" id="683125.SAMN05660206_101129"/>
<evidence type="ECO:0000313" key="4">
    <source>
        <dbReference type="Proteomes" id="UP000198785"/>
    </source>
</evidence>
<dbReference type="InterPro" id="IPR036565">
    <property type="entry name" value="Mur-like_cat_sf"/>
</dbReference>
<feature type="domain" description="Mur ligase central" evidence="2">
    <location>
        <begin position="108"/>
        <end position="284"/>
    </location>
</feature>
<dbReference type="Gene3D" id="3.90.190.20">
    <property type="entry name" value="Mur ligase, C-terminal domain"/>
    <property type="match status" value="1"/>
</dbReference>
<dbReference type="PANTHER" id="PTHR43445:SF5">
    <property type="entry name" value="UDP-N-ACETYLMURAMATE--L-ALANYL-GAMMA-D-GLUTAMYL-MESO-2,6-DIAMINOHEPTANDIOATE LIGASE"/>
    <property type="match status" value="1"/>
</dbReference>
<keyword evidence="3" id="KW-0436">Ligase</keyword>
<dbReference type="InterPro" id="IPR050061">
    <property type="entry name" value="MurCDEF_pg_biosynth"/>
</dbReference>
<dbReference type="Gene3D" id="3.40.50.720">
    <property type="entry name" value="NAD(P)-binding Rossmann-like Domain"/>
    <property type="match status" value="1"/>
</dbReference>
<dbReference type="OrthoDB" id="9804126at2"/>
<dbReference type="SUPFAM" id="SSF53623">
    <property type="entry name" value="MurD-like peptide ligases, catalytic domain"/>
    <property type="match status" value="1"/>
</dbReference>
<dbReference type="GO" id="GO:0016881">
    <property type="term" value="F:acid-amino acid ligase activity"/>
    <property type="evidence" value="ECO:0007669"/>
    <property type="project" value="InterPro"/>
</dbReference>
<keyword evidence="4" id="KW-1185">Reference proteome</keyword>
<dbReference type="InterPro" id="IPR000713">
    <property type="entry name" value="Mur_ligase_N"/>
</dbReference>